<evidence type="ECO:0000259" key="2">
    <source>
        <dbReference type="Pfam" id="PF00535"/>
    </source>
</evidence>
<accession>A0A443IB28</accession>
<dbReference type="RefSeq" id="WP_128178830.1">
    <property type="nucleotide sequence ID" value="NZ_CP071409.1"/>
</dbReference>
<keyword evidence="4" id="KW-1185">Reference proteome</keyword>
<keyword evidence="1" id="KW-0812">Transmembrane</keyword>
<dbReference type="CDD" id="cd00761">
    <property type="entry name" value="Glyco_tranf_GTA_type"/>
    <property type="match status" value="1"/>
</dbReference>
<keyword evidence="1" id="KW-1133">Transmembrane helix</keyword>
<dbReference type="InterPro" id="IPR001173">
    <property type="entry name" value="Glyco_trans_2-like"/>
</dbReference>
<evidence type="ECO:0000256" key="1">
    <source>
        <dbReference type="SAM" id="Phobius"/>
    </source>
</evidence>
<reference evidence="3 4" key="1">
    <citation type="submission" date="2014-04" db="EMBL/GenBank/DDBJ databases">
        <title>Draft genome sequence of Pantoea beijingensis strain LMG 27579, an emerging pathogen to Pleurotus eryngii with potential industrial application.</title>
        <authorList>
            <person name="Xu F."/>
            <person name="Liu Y."/>
            <person name="Wang S."/>
            <person name="Yin Y."/>
            <person name="Ma Y."/>
            <person name="Zhao S."/>
            <person name="Rong C."/>
        </authorList>
    </citation>
    <scope>NUCLEOTIDE SEQUENCE [LARGE SCALE GENOMIC DNA]</scope>
    <source>
        <strain evidence="3 4">LMG 27579</strain>
    </source>
</reference>
<dbReference type="PANTHER" id="PTHR22916">
    <property type="entry name" value="GLYCOSYLTRANSFERASE"/>
    <property type="match status" value="1"/>
</dbReference>
<proteinExistence type="predicted"/>
<feature type="domain" description="Glycosyltransferase 2-like" evidence="2">
    <location>
        <begin position="4"/>
        <end position="137"/>
    </location>
</feature>
<dbReference type="GO" id="GO:0016758">
    <property type="term" value="F:hexosyltransferase activity"/>
    <property type="evidence" value="ECO:0007669"/>
    <property type="project" value="UniProtKB-ARBA"/>
</dbReference>
<organism evidence="3 4">
    <name type="scientific">[Pantoea] beijingensis</name>
    <dbReference type="NCBI Taxonomy" id="1324864"/>
    <lineage>
        <taxon>Bacteria</taxon>
        <taxon>Pseudomonadati</taxon>
        <taxon>Pseudomonadota</taxon>
        <taxon>Gammaproteobacteria</taxon>
        <taxon>Enterobacterales</taxon>
        <taxon>Erwiniaceae</taxon>
        <taxon>Erwinia</taxon>
    </lineage>
</organism>
<dbReference type="Pfam" id="PF00535">
    <property type="entry name" value="Glycos_transf_2"/>
    <property type="match status" value="1"/>
</dbReference>
<evidence type="ECO:0000313" key="3">
    <source>
        <dbReference type="EMBL" id="RWR01200.1"/>
    </source>
</evidence>
<dbReference type="EMBL" id="JMEE01000039">
    <property type="protein sequence ID" value="RWR01200.1"/>
    <property type="molecule type" value="Genomic_DNA"/>
</dbReference>
<keyword evidence="1" id="KW-0472">Membrane</keyword>
<dbReference type="PANTHER" id="PTHR22916:SF3">
    <property type="entry name" value="UDP-GLCNAC:BETAGAL BETA-1,3-N-ACETYLGLUCOSAMINYLTRANSFERASE-LIKE PROTEIN 1"/>
    <property type="match status" value="1"/>
</dbReference>
<protein>
    <recommendedName>
        <fullName evidence="2">Glycosyltransferase 2-like domain-containing protein</fullName>
    </recommendedName>
</protein>
<feature type="transmembrane region" description="Helical" evidence="1">
    <location>
        <begin position="268"/>
        <end position="285"/>
    </location>
</feature>
<dbReference type="InterPro" id="IPR029044">
    <property type="entry name" value="Nucleotide-diphossugar_trans"/>
</dbReference>
<dbReference type="SUPFAM" id="SSF53448">
    <property type="entry name" value="Nucleotide-diphospho-sugar transferases"/>
    <property type="match status" value="1"/>
</dbReference>
<sequence length="287" mass="32694">MLISIMTPVYNRADLLKNVFASLQNQTLFNFEWIIINDGSTDHFLDIKSQFHSDKFPVKVLTKKNGGKHTAINLGVAESAGEWVFILDSDDWLVPEACELIQDAIFSSESDIDGYIFLKANQELKLIGQQVKTKNKNLHTEDLVSMKGDKAYIVRTSVMKNYPFPEYPDEKFVTESFIWNQIFDEGKSQAVVINKVIYAGEYLPGGLTAGYFPLLKKNVSGTFCFVMSNLTLKKVTLDVYKQAAYHFIPVSNLKNIIRVGSGIRKMRFVFFLAILFLMFLKLKLVKK</sequence>
<gene>
    <name evidence="3" type="ORF">ED28_14865</name>
</gene>
<dbReference type="AlphaFoldDB" id="A0A443IB28"/>
<evidence type="ECO:0000313" key="4">
    <source>
        <dbReference type="Proteomes" id="UP000288794"/>
    </source>
</evidence>
<dbReference type="Gene3D" id="3.90.550.10">
    <property type="entry name" value="Spore Coat Polysaccharide Biosynthesis Protein SpsA, Chain A"/>
    <property type="match status" value="1"/>
</dbReference>
<dbReference type="Proteomes" id="UP000288794">
    <property type="component" value="Unassembled WGS sequence"/>
</dbReference>
<name>A0A443IB28_9GAMM</name>
<comment type="caution">
    <text evidence="3">The sequence shown here is derived from an EMBL/GenBank/DDBJ whole genome shotgun (WGS) entry which is preliminary data.</text>
</comment>